<feature type="chain" id="PRO_5041368827" evidence="2">
    <location>
        <begin position="16"/>
        <end position="637"/>
    </location>
</feature>
<feature type="region of interest" description="Disordered" evidence="1">
    <location>
        <begin position="591"/>
        <end position="619"/>
    </location>
</feature>
<feature type="region of interest" description="Disordered" evidence="1">
    <location>
        <begin position="313"/>
        <end position="351"/>
    </location>
</feature>
<feature type="signal peptide" evidence="2">
    <location>
        <begin position="1"/>
        <end position="15"/>
    </location>
</feature>
<evidence type="ECO:0000313" key="3">
    <source>
        <dbReference type="EMBL" id="CAJ1401262.1"/>
    </source>
</evidence>
<keyword evidence="4" id="KW-1185">Reference proteome</keyword>
<gene>
    <name evidence="3" type="ORF">EVOR1521_LOCUS24448</name>
</gene>
<evidence type="ECO:0000256" key="1">
    <source>
        <dbReference type="SAM" id="MobiDB-lite"/>
    </source>
</evidence>
<sequence>MMLRLVLVLIGLVRSERPVSGLGYEVRPHRADAPSSLLETHLKKFRRRGSGHKTKWGFNLFPQKEKVRPLPELEGKLATKEEFQKMYSYNWQQKWQRAATLEARKLSLDGKKKYTRKQWEDRYGESKDANKKWELADWVSPVDISQEVKIEYPAERSLVDPSPTTTPAGKAEYRDAAAKNPEERRPLPPPEKSLMKTEQEFLAKFGARLGEKKWQEAEHLEERRFGADGGKYTAGQWADAFGNSSEAWQAARHADAAKMIELDLGFHEEANEDAVRQADARARKLDQETAEAKQAAKEAKSLRVIEEEAKRKAKEAKEAQAELEAARKKHEVVHSGHSGPQEEDGEDEELDENAELGADEISEMDIPIAGSNTWPHCPSRNAHRCGDKKHCCCNVGSKLHTAEKTCKKSGKGDKDPDVVRRQIPGSRVRAEFGVCSEARGHHTCGSGCCCSGLLEFNVDSQTCETPPSAQANTWVSKPLPDAAPPKEEPIPGSQTWKQVGATCESKEAYSCGKERSHCCCRFGCEFIEIWDKCGHCKDNVPMVVQNLIPASQLWELRVKKGVCNAKRSHPCGPGCCCNAGWTWNKEQRRCQDLDEGNEEPDTSPPPEEPSPEPEPKGSACAAGMGLASAVLLFQALL</sequence>
<feature type="compositionally biased region" description="Basic and acidic residues" evidence="1">
    <location>
        <begin position="171"/>
        <end position="186"/>
    </location>
</feature>
<dbReference type="EMBL" id="CAUJNA010003406">
    <property type="protein sequence ID" value="CAJ1401262.1"/>
    <property type="molecule type" value="Genomic_DNA"/>
</dbReference>
<dbReference type="Proteomes" id="UP001178507">
    <property type="component" value="Unassembled WGS sequence"/>
</dbReference>
<feature type="region of interest" description="Disordered" evidence="1">
    <location>
        <begin position="157"/>
        <end position="192"/>
    </location>
</feature>
<name>A0AA36J8X3_9DINO</name>
<reference evidence="3" key="1">
    <citation type="submission" date="2023-08" db="EMBL/GenBank/DDBJ databases">
        <authorList>
            <person name="Chen Y."/>
            <person name="Shah S."/>
            <person name="Dougan E. K."/>
            <person name="Thang M."/>
            <person name="Chan C."/>
        </authorList>
    </citation>
    <scope>NUCLEOTIDE SEQUENCE</scope>
</reference>
<dbReference type="AlphaFoldDB" id="A0AA36J8X3"/>
<evidence type="ECO:0000256" key="2">
    <source>
        <dbReference type="SAM" id="SignalP"/>
    </source>
</evidence>
<feature type="compositionally biased region" description="Acidic residues" evidence="1">
    <location>
        <begin position="341"/>
        <end position="351"/>
    </location>
</feature>
<evidence type="ECO:0000313" key="4">
    <source>
        <dbReference type="Proteomes" id="UP001178507"/>
    </source>
</evidence>
<accession>A0AA36J8X3</accession>
<proteinExistence type="predicted"/>
<protein>
    <submittedName>
        <fullName evidence="3">Uncharacterized protein</fullName>
    </submittedName>
</protein>
<organism evidence="3 4">
    <name type="scientific">Effrenium voratum</name>
    <dbReference type="NCBI Taxonomy" id="2562239"/>
    <lineage>
        <taxon>Eukaryota</taxon>
        <taxon>Sar</taxon>
        <taxon>Alveolata</taxon>
        <taxon>Dinophyceae</taxon>
        <taxon>Suessiales</taxon>
        <taxon>Symbiodiniaceae</taxon>
        <taxon>Effrenium</taxon>
    </lineage>
</organism>
<keyword evidence="2" id="KW-0732">Signal</keyword>
<feature type="compositionally biased region" description="Basic and acidic residues" evidence="1">
    <location>
        <begin position="313"/>
        <end position="326"/>
    </location>
</feature>
<comment type="caution">
    <text evidence="3">The sequence shown here is derived from an EMBL/GenBank/DDBJ whole genome shotgun (WGS) entry which is preliminary data.</text>
</comment>